<keyword evidence="1" id="KW-0812">Transmembrane</keyword>
<proteinExistence type="predicted"/>
<comment type="caution">
    <text evidence="2">The sequence shown here is derived from an EMBL/GenBank/DDBJ whole genome shotgun (WGS) entry which is preliminary data.</text>
</comment>
<accession>A0A448XK65</accession>
<protein>
    <submittedName>
        <fullName evidence="2">Uncharacterized protein</fullName>
    </submittedName>
</protein>
<organism evidence="2 3">
    <name type="scientific">Protopolystoma xenopodis</name>
    <dbReference type="NCBI Taxonomy" id="117903"/>
    <lineage>
        <taxon>Eukaryota</taxon>
        <taxon>Metazoa</taxon>
        <taxon>Spiralia</taxon>
        <taxon>Lophotrochozoa</taxon>
        <taxon>Platyhelminthes</taxon>
        <taxon>Monogenea</taxon>
        <taxon>Polyopisthocotylea</taxon>
        <taxon>Polystomatidea</taxon>
        <taxon>Polystomatidae</taxon>
        <taxon>Protopolystoma</taxon>
    </lineage>
</organism>
<evidence type="ECO:0000313" key="3">
    <source>
        <dbReference type="Proteomes" id="UP000784294"/>
    </source>
</evidence>
<reference evidence="2" key="1">
    <citation type="submission" date="2018-11" db="EMBL/GenBank/DDBJ databases">
        <authorList>
            <consortium name="Pathogen Informatics"/>
        </authorList>
    </citation>
    <scope>NUCLEOTIDE SEQUENCE</scope>
</reference>
<dbReference type="OrthoDB" id="2272012at2759"/>
<keyword evidence="1" id="KW-1133">Transmembrane helix</keyword>
<evidence type="ECO:0000313" key="2">
    <source>
        <dbReference type="EMBL" id="VEL38548.1"/>
    </source>
</evidence>
<name>A0A448XK65_9PLAT</name>
<dbReference type="Proteomes" id="UP000784294">
    <property type="component" value="Unassembled WGS sequence"/>
</dbReference>
<feature type="transmembrane region" description="Helical" evidence="1">
    <location>
        <begin position="74"/>
        <end position="106"/>
    </location>
</feature>
<gene>
    <name evidence="2" type="ORF">PXEA_LOCUS31988</name>
</gene>
<keyword evidence="1" id="KW-0472">Membrane</keyword>
<dbReference type="EMBL" id="CAAALY010258242">
    <property type="protein sequence ID" value="VEL38548.1"/>
    <property type="molecule type" value="Genomic_DNA"/>
</dbReference>
<dbReference type="AlphaFoldDB" id="A0A448XK65"/>
<evidence type="ECO:0000256" key="1">
    <source>
        <dbReference type="SAM" id="Phobius"/>
    </source>
</evidence>
<sequence length="113" mass="12233">MNGQSVSRLLFSIIGSPTVGLTRSASDVEDRKRPIGLNAVRKNETFGLYDTNYGSVDKRPASELSSKAGTKAKVCLACFALCLLSFVHILALLRAMRLIFFCFMGINTPSGIS</sequence>
<keyword evidence="3" id="KW-1185">Reference proteome</keyword>